<evidence type="ECO:0008006" key="4">
    <source>
        <dbReference type="Google" id="ProtNLM"/>
    </source>
</evidence>
<reference evidence="2 3" key="1">
    <citation type="submission" date="2019-02" db="EMBL/GenBank/DDBJ databases">
        <title>Deep-cultivation of Planctomycetes and their phenomic and genomic characterization uncovers novel biology.</title>
        <authorList>
            <person name="Wiegand S."/>
            <person name="Jogler M."/>
            <person name="Boedeker C."/>
            <person name="Pinto D."/>
            <person name="Vollmers J."/>
            <person name="Rivas-Marin E."/>
            <person name="Kohn T."/>
            <person name="Peeters S.H."/>
            <person name="Heuer A."/>
            <person name="Rast P."/>
            <person name="Oberbeckmann S."/>
            <person name="Bunk B."/>
            <person name="Jeske O."/>
            <person name="Meyerdierks A."/>
            <person name="Storesund J.E."/>
            <person name="Kallscheuer N."/>
            <person name="Luecker S."/>
            <person name="Lage O.M."/>
            <person name="Pohl T."/>
            <person name="Merkel B.J."/>
            <person name="Hornburger P."/>
            <person name="Mueller R.-W."/>
            <person name="Bruemmer F."/>
            <person name="Labrenz M."/>
            <person name="Spormann A.M."/>
            <person name="Op den Camp H."/>
            <person name="Overmann J."/>
            <person name="Amann R."/>
            <person name="Jetten M.S.M."/>
            <person name="Mascher T."/>
            <person name="Medema M.H."/>
            <person name="Devos D.P."/>
            <person name="Kaster A.-K."/>
            <person name="Ovreas L."/>
            <person name="Rohde M."/>
            <person name="Galperin M.Y."/>
            <person name="Jogler C."/>
        </authorList>
    </citation>
    <scope>NUCLEOTIDE SEQUENCE [LARGE SCALE GENOMIC DNA]</scope>
    <source>
        <strain evidence="2 3">Pla85_3_4</strain>
    </source>
</reference>
<dbReference type="RefSeq" id="WP_145049618.1">
    <property type="nucleotide sequence ID" value="NZ_CP036433.1"/>
</dbReference>
<dbReference type="EMBL" id="CP036433">
    <property type="protein sequence ID" value="QDU93104.1"/>
    <property type="molecule type" value="Genomic_DNA"/>
</dbReference>
<dbReference type="PANTHER" id="PTHR43737:SF1">
    <property type="entry name" value="DUF1501 DOMAIN-CONTAINING PROTEIN"/>
    <property type="match status" value="1"/>
</dbReference>
<dbReference type="PROSITE" id="PS51318">
    <property type="entry name" value="TAT"/>
    <property type="match status" value="1"/>
</dbReference>
<dbReference type="PANTHER" id="PTHR43737">
    <property type="entry name" value="BLL7424 PROTEIN"/>
    <property type="match status" value="1"/>
</dbReference>
<accession>A0A518DMN3</accession>
<organism evidence="2 3">
    <name type="scientific">Lignipirellula cremea</name>
    <dbReference type="NCBI Taxonomy" id="2528010"/>
    <lineage>
        <taxon>Bacteria</taxon>
        <taxon>Pseudomonadati</taxon>
        <taxon>Planctomycetota</taxon>
        <taxon>Planctomycetia</taxon>
        <taxon>Pirellulales</taxon>
        <taxon>Pirellulaceae</taxon>
        <taxon>Lignipirellula</taxon>
    </lineage>
</organism>
<dbReference type="Proteomes" id="UP000317648">
    <property type="component" value="Chromosome"/>
</dbReference>
<gene>
    <name evidence="2" type="ORF">Pla8534_08830</name>
</gene>
<sequence length="487" mass="53423">MLQLPVPQWSRRQMLSHCGAGLGLAGLAAVLQQHGALAAEPASAAGSSQGAAPSSAHPLAARPGHFPGRAKRVIQILANGGPSQVDTFDPKPELTRRHGERLPLHFATERPTGAALSSPFTFQKYGESGLEASELFDKLASNHADDLCVVRSMYTDAPIHENSLRLMNCGAAAMSRPSIGSWVTYGLGTENQNLPGFVVLVPQGMPVAGADNWQSSFLPGAYQGAYLETLDRKPSELIDNLQNPLLSRGEQKAQLDFLQSLNQMHFADRGEPDLEARIHSFETAFRMQTEATDAFDIDREPADVQKLYGESAQAKQMLIARRLVERGVRFVQVWHGTLQPWDSHNDIARDHRRLAKECDQGLSGLLTDLKNRGMLDDTLVIWGGEFGRTPTVELTQDNKLSPTAGRDHNNHGFTMWLAGGGVRGGITHGATDEFGFRAIENRVHVHDLQATVLHLLGLNHEKLTFRHSGRDFRLTDVHGRVLHELLV</sequence>
<dbReference type="OrthoDB" id="127333at2"/>
<feature type="compositionally biased region" description="Low complexity" evidence="1">
    <location>
        <begin position="45"/>
        <end position="58"/>
    </location>
</feature>
<evidence type="ECO:0000313" key="2">
    <source>
        <dbReference type="EMBL" id="QDU93104.1"/>
    </source>
</evidence>
<dbReference type="InterPro" id="IPR006311">
    <property type="entry name" value="TAT_signal"/>
</dbReference>
<evidence type="ECO:0000256" key="1">
    <source>
        <dbReference type="SAM" id="MobiDB-lite"/>
    </source>
</evidence>
<dbReference type="InterPro" id="IPR017850">
    <property type="entry name" value="Alkaline_phosphatase_core_sf"/>
</dbReference>
<protein>
    <recommendedName>
        <fullName evidence="4">Sulfatase</fullName>
    </recommendedName>
</protein>
<keyword evidence="3" id="KW-1185">Reference proteome</keyword>
<evidence type="ECO:0000313" key="3">
    <source>
        <dbReference type="Proteomes" id="UP000317648"/>
    </source>
</evidence>
<dbReference type="SUPFAM" id="SSF53649">
    <property type="entry name" value="Alkaline phosphatase-like"/>
    <property type="match status" value="1"/>
</dbReference>
<name>A0A518DMN3_9BACT</name>
<dbReference type="AlphaFoldDB" id="A0A518DMN3"/>
<dbReference type="Pfam" id="PF07394">
    <property type="entry name" value="DUF1501"/>
    <property type="match status" value="1"/>
</dbReference>
<feature type="region of interest" description="Disordered" evidence="1">
    <location>
        <begin position="45"/>
        <end position="64"/>
    </location>
</feature>
<dbReference type="KEGG" id="lcre:Pla8534_08830"/>
<proteinExistence type="predicted"/>
<dbReference type="InterPro" id="IPR010869">
    <property type="entry name" value="DUF1501"/>
</dbReference>